<dbReference type="InterPro" id="IPR000306">
    <property type="entry name" value="Znf_FYVE"/>
</dbReference>
<dbReference type="GeneTree" id="ENSGT00940000171232"/>
<evidence type="ECO:0000256" key="4">
    <source>
        <dbReference type="ARBA" id="ARBA00023054"/>
    </source>
</evidence>
<dbReference type="EMBL" id="BR000141">
    <property type="protein sequence ID" value="FAA00172.1"/>
    <property type="molecule type" value="mRNA"/>
</dbReference>
<dbReference type="RefSeq" id="NP_001123335.1">
    <property type="nucleotide sequence ID" value="NM_001129863.1"/>
</dbReference>
<evidence type="ECO:0000256" key="6">
    <source>
        <dbReference type="SAM" id="Coils"/>
    </source>
</evidence>
<evidence type="ECO:0000256" key="1">
    <source>
        <dbReference type="ARBA" id="ARBA00022723"/>
    </source>
</evidence>
<name>Q1RL93_CIOIN</name>
<dbReference type="AlphaFoldDB" id="Q1RL93"/>
<dbReference type="Gene3D" id="3.30.40.10">
    <property type="entry name" value="Zinc/RING finger domain, C3HC4 (zinc finger)"/>
    <property type="match status" value="1"/>
</dbReference>
<dbReference type="SUPFAM" id="SSF140741">
    <property type="entry name" value="RUN domain-like"/>
    <property type="match status" value="1"/>
</dbReference>
<dbReference type="SUPFAM" id="SSF57903">
    <property type="entry name" value="FYVE/PHD zinc finger"/>
    <property type="match status" value="1"/>
</dbReference>
<feature type="coiled-coil region" evidence="6">
    <location>
        <begin position="492"/>
        <end position="536"/>
    </location>
</feature>
<dbReference type="InterPro" id="IPR047335">
    <property type="entry name" value="RUFY1-3"/>
</dbReference>
<feature type="domain" description="FYVE-type" evidence="7">
    <location>
        <begin position="576"/>
        <end position="634"/>
    </location>
</feature>
<dbReference type="SMART" id="SM00593">
    <property type="entry name" value="RUN"/>
    <property type="match status" value="1"/>
</dbReference>
<protein>
    <submittedName>
        <fullName evidence="10">Zinc finger (FYVE)-7</fullName>
    </submittedName>
    <submittedName>
        <fullName evidence="9">Zinc finger protein</fullName>
    </submittedName>
</protein>
<dbReference type="PROSITE" id="PS50178">
    <property type="entry name" value="ZF_FYVE"/>
    <property type="match status" value="1"/>
</dbReference>
<evidence type="ECO:0000256" key="3">
    <source>
        <dbReference type="ARBA" id="ARBA00022833"/>
    </source>
</evidence>
<keyword evidence="2 5" id="KW-0863">Zinc-finger</keyword>
<dbReference type="FunFam" id="1.20.58.900:FF:000011">
    <property type="entry name" value="Uncharacterized protein, isoform B"/>
    <property type="match status" value="1"/>
</dbReference>
<accession>F6VBR0</accession>
<reference evidence="11" key="1">
    <citation type="journal article" date="2002" name="Science">
        <title>The draft genome of Ciona intestinalis: insights into chordate and vertebrate origins.</title>
        <authorList>
            <person name="Dehal P."/>
            <person name="Satou Y."/>
            <person name="Campbell R.K."/>
            <person name="Chapman J."/>
            <person name="Degnan B."/>
            <person name="De Tomaso A."/>
            <person name="Davidson B."/>
            <person name="Di Gregorio A."/>
            <person name="Gelpke M."/>
            <person name="Goodstein D.M."/>
            <person name="Harafuji N."/>
            <person name="Hastings K.E."/>
            <person name="Ho I."/>
            <person name="Hotta K."/>
            <person name="Huang W."/>
            <person name="Kawashima T."/>
            <person name="Lemaire P."/>
            <person name="Martinez D."/>
            <person name="Meinertzhagen I.A."/>
            <person name="Necula S."/>
            <person name="Nonaka M."/>
            <person name="Putnam N."/>
            <person name="Rash S."/>
            <person name="Saiga H."/>
            <person name="Satake M."/>
            <person name="Terry A."/>
            <person name="Yamada L."/>
            <person name="Wang H.G."/>
            <person name="Awazu S."/>
            <person name="Azumi K."/>
            <person name="Boore J."/>
            <person name="Branno M."/>
            <person name="Chin-Bow S."/>
            <person name="DeSantis R."/>
            <person name="Doyle S."/>
            <person name="Francino P."/>
            <person name="Keys D.N."/>
            <person name="Haga S."/>
            <person name="Hayashi H."/>
            <person name="Hino K."/>
            <person name="Imai K.S."/>
            <person name="Inaba K."/>
            <person name="Kano S."/>
            <person name="Kobayashi K."/>
            <person name="Kobayashi M."/>
            <person name="Lee B.I."/>
            <person name="Makabe K.W."/>
            <person name="Manohar C."/>
            <person name="Matassi G."/>
            <person name="Medina M."/>
            <person name="Mochizuki Y."/>
            <person name="Mount S."/>
            <person name="Morishita T."/>
            <person name="Miura S."/>
            <person name="Nakayama A."/>
            <person name="Nishizaka S."/>
            <person name="Nomoto H."/>
            <person name="Ohta F."/>
            <person name="Oishi K."/>
            <person name="Rigoutsos I."/>
            <person name="Sano M."/>
            <person name="Sasaki A."/>
            <person name="Sasakura Y."/>
            <person name="Shoguchi E."/>
            <person name="Shin-i T."/>
            <person name="Spagnuolo A."/>
            <person name="Stainier D."/>
            <person name="Suzuki M.M."/>
            <person name="Tassy O."/>
            <person name="Takatori N."/>
            <person name="Tokuoka M."/>
            <person name="Yagi K."/>
            <person name="Yoshizaki F."/>
            <person name="Wada S."/>
            <person name="Zhang C."/>
            <person name="Hyatt P.D."/>
            <person name="Larimer F."/>
            <person name="Detter C."/>
            <person name="Doggett N."/>
            <person name="Glavina T."/>
            <person name="Hawkins T."/>
            <person name="Richardson P."/>
            <person name="Lucas S."/>
            <person name="Kohara Y."/>
            <person name="Levine M."/>
            <person name="Satoh N."/>
            <person name="Rokhsar D.S."/>
        </authorList>
    </citation>
    <scope>NUCLEOTIDE SEQUENCE [LARGE SCALE GENOMIC DNA]</scope>
</reference>
<dbReference type="PROSITE" id="PS50826">
    <property type="entry name" value="RUN"/>
    <property type="match status" value="1"/>
</dbReference>
<dbReference type="InterPro" id="IPR037213">
    <property type="entry name" value="Run_dom_sf"/>
</dbReference>
<organism evidence="9">
    <name type="scientific">Ciona intestinalis</name>
    <name type="common">Transparent sea squirt</name>
    <name type="synonym">Ascidia intestinalis</name>
    <dbReference type="NCBI Taxonomy" id="7719"/>
    <lineage>
        <taxon>Eukaryota</taxon>
        <taxon>Metazoa</taxon>
        <taxon>Chordata</taxon>
        <taxon>Tunicata</taxon>
        <taxon>Ascidiacea</taxon>
        <taxon>Phlebobranchia</taxon>
        <taxon>Cionidae</taxon>
        <taxon>Ciona</taxon>
    </lineage>
</organism>
<dbReference type="FunFam" id="3.30.40.10:FF:000046">
    <property type="entry name" value="RUN and FYVE domain containing 2"/>
    <property type="match status" value="1"/>
</dbReference>
<dbReference type="HOGENOM" id="CLU_014576_3_1_1"/>
<dbReference type="PANTHER" id="PTHR45956">
    <property type="entry name" value="RUN AND FYVE DOMAIN-CONTAINING PROTEIN 2-LIKE PROTEIN"/>
    <property type="match status" value="1"/>
</dbReference>
<feature type="coiled-coil region" evidence="6">
    <location>
        <begin position="415"/>
        <end position="463"/>
    </location>
</feature>
<sequence>MPEYPTLCTTLKAMETLYLCNFKVSVDGDWLCLKEICDDNVTTPNYLISSAIRGMAKLSVKGLIESSLSAGHTLDSDHVPLQQFFVIIEYVLRQGLKAPKNFFMPNKYFWPPLEAIEKFNSEASEITSSVRSLPGIRTHLGKGRAWLRLALMQKKLADYFKILIDNKAILSEWYDDGALIMNDEATVLAGHLVGLNCIDANLCMKGDDLDNQEMVIDYSLYMKDGNHGNHGMFMEDDNVEDEESQMQKLMDQKNYLEERNRHLEDASVDLQKRSDHLEEENKSMLLEVEALKIQITELKNERVKMMDEKKDMTVTHQKTLEIREKDLDTERETLRKSKAGLDEMYTQIQKQLKHETQMRMEVEKELELQMSLKSELDVAMKLLEKDIFAKQDGLVTLREQLDNVKAINMDVYNKLQAKSILEEEKNKTIAKLENETRSLAKKVSTLQQQIEEEERKTLVAREQAGRYNQQLDDSENKRGALVTNLQIEREWRQSLEDQVGKLEQEKMLLEERLSVMEQMREELRLVTTDRDDLRQTCHEQELTITDLAGHLGRSKQDLGDLKEVHKTMTSSQWESDRQVTSCTQCEKAFNLSRRKHHCRNCGLIYCNTCSDNTMPLASSAKPVRVCDTCHTTLLQRFSASNSAA</sequence>
<feature type="coiled-coil region" evidence="6">
    <location>
        <begin position="239"/>
        <end position="308"/>
    </location>
</feature>
<dbReference type="GO" id="GO:0005737">
    <property type="term" value="C:cytoplasm"/>
    <property type="evidence" value="ECO:0000318"/>
    <property type="project" value="GO_Central"/>
</dbReference>
<dbReference type="InterPro" id="IPR013083">
    <property type="entry name" value="Znf_RING/FYVE/PHD"/>
</dbReference>
<dbReference type="CDD" id="cd17681">
    <property type="entry name" value="RUN_RUFY1_like"/>
    <property type="match status" value="1"/>
</dbReference>
<dbReference type="Pfam" id="PF02759">
    <property type="entry name" value="RUN"/>
    <property type="match status" value="1"/>
</dbReference>
<dbReference type="GeneID" id="100169994"/>
<dbReference type="Gene3D" id="1.20.58.900">
    <property type="match status" value="1"/>
</dbReference>
<dbReference type="InterPro" id="IPR011011">
    <property type="entry name" value="Znf_FYVE_PHD"/>
</dbReference>
<dbReference type="OMA" id="IRHDECI"/>
<evidence type="ECO:0000313" key="9">
    <source>
        <dbReference type="EMBL" id="FAA00172.1"/>
    </source>
</evidence>
<keyword evidence="11" id="KW-1185">Reference proteome</keyword>
<dbReference type="Ensembl" id="ENSCINT00000003184.3">
    <property type="protein sequence ID" value="ENSCINP00000003184.3"/>
    <property type="gene ID" value="ENSCING00000001590.3"/>
</dbReference>
<dbReference type="SMART" id="SM00064">
    <property type="entry name" value="FYVE"/>
    <property type="match status" value="1"/>
</dbReference>
<evidence type="ECO:0000313" key="11">
    <source>
        <dbReference type="Proteomes" id="UP000008144"/>
    </source>
</evidence>
<keyword evidence="1" id="KW-0479">Metal-binding</keyword>
<evidence type="ECO:0000256" key="5">
    <source>
        <dbReference type="PROSITE-ProRule" id="PRU00091"/>
    </source>
</evidence>
<evidence type="ECO:0000259" key="8">
    <source>
        <dbReference type="PROSITE" id="PS50826"/>
    </source>
</evidence>
<accession>A0A1W2VRY5</accession>
<reference evidence="9" key="2">
    <citation type="journal article" date="2006" name="Dev. Biol.">
        <title>Systematic analysis of embryonic expression profiles of zinc finger genes in Ciona intestinalis.</title>
        <authorList>
            <person name="Miwata K."/>
            <person name="Chiba T."/>
            <person name="Horii R."/>
            <person name="Yamada L."/>
            <person name="Kubo A."/>
            <person name="Miyamura D."/>
            <person name="Satoh N."/>
            <person name="Satou Y."/>
        </authorList>
    </citation>
    <scope>NUCLEOTIDE SEQUENCE</scope>
</reference>
<evidence type="ECO:0000313" key="10">
    <source>
        <dbReference type="Ensembl" id="ENSCINP00000003184.3"/>
    </source>
</evidence>
<dbReference type="GO" id="GO:0008270">
    <property type="term" value="F:zinc ion binding"/>
    <property type="evidence" value="ECO:0007669"/>
    <property type="project" value="UniProtKB-KW"/>
</dbReference>
<gene>
    <name evidence="9" type="primary">Ci-ZF(FYVE)-7</name>
    <name evidence="10" type="synonym">zf(fyve)-7</name>
</gene>
<dbReference type="InterPro" id="IPR004012">
    <property type="entry name" value="Run_dom"/>
</dbReference>
<dbReference type="KEGG" id="cin:100169994"/>
<dbReference type="STRING" id="7719.ENSCINP00000003184"/>
<feature type="domain" description="RUN" evidence="8">
    <location>
        <begin position="75"/>
        <end position="207"/>
    </location>
</feature>
<proteinExistence type="evidence at transcript level"/>
<accession>Q1RL93</accession>
<keyword evidence="4 6" id="KW-0175">Coiled coil</keyword>
<dbReference type="Proteomes" id="UP000008144">
    <property type="component" value="Unassembled WGS sequence"/>
</dbReference>
<evidence type="ECO:0000259" key="7">
    <source>
        <dbReference type="PROSITE" id="PS50178"/>
    </source>
</evidence>
<dbReference type="CDD" id="cd15721">
    <property type="entry name" value="FYVE_RUFY1_like"/>
    <property type="match status" value="1"/>
</dbReference>
<keyword evidence="3" id="KW-0862">Zinc</keyword>
<evidence type="ECO:0000256" key="2">
    <source>
        <dbReference type="ARBA" id="ARBA00022771"/>
    </source>
</evidence>
<dbReference type="CTD" id="100169994"/>
<reference evidence="10" key="3">
    <citation type="submission" date="2025-05" db="UniProtKB">
        <authorList>
            <consortium name="Ensembl"/>
        </authorList>
    </citation>
    <scope>IDENTIFICATION</scope>
</reference>
<dbReference type="PANTHER" id="PTHR45956:SF6">
    <property type="entry name" value="RUN DOMAIN-CONTAINING PROTEIN"/>
    <property type="match status" value="1"/>
</dbReference>
<dbReference type="InterPro" id="IPR017455">
    <property type="entry name" value="Znf_FYVE-rel"/>
</dbReference>
<dbReference type="OrthoDB" id="79871at2759"/>
<dbReference type="Pfam" id="PF01363">
    <property type="entry name" value="FYVE"/>
    <property type="match status" value="1"/>
</dbReference>